<gene>
    <name evidence="2" type="ORF">Micbo1qcDRAFT_61367</name>
</gene>
<dbReference type="OrthoDB" id="5412996at2759"/>
<dbReference type="InterPro" id="IPR011009">
    <property type="entry name" value="Kinase-like_dom_sf"/>
</dbReference>
<dbReference type="Gene3D" id="3.30.200.20">
    <property type="entry name" value="Phosphorylase Kinase, domain 1"/>
    <property type="match status" value="1"/>
</dbReference>
<evidence type="ECO:0000313" key="3">
    <source>
        <dbReference type="Proteomes" id="UP000070501"/>
    </source>
</evidence>
<evidence type="ECO:0000259" key="1">
    <source>
        <dbReference type="Pfam" id="PF01636"/>
    </source>
</evidence>
<sequence>MYGREMHDDLAWGKNEEESDKGFNLMRSERFVRTVEALVAEKTGQAGEMNLNLLSGGCNTIYRIRLADTGSRVVVRLPWRGVVQYPADKTRQEAATASFLAEQTQLPIPRPLHHGQDSPVGPFIIMPWVGCRTLLSHRLAGPGPRHSSTHVLDPAVTDDTLLMLWPPVARSMLQMSRIALPRIGSLLETSPGAYEVADRPITKNMNDMVQLANIPRCVLPQQGTTYATAAEWYAALADMHIAQLVFQRNDLVWSEDDCRNKYVARQLFRRLSREGKLSTFGFAEDTWSAQSASRRAQAPQELAPAPSEIDFFRIWCDDFRPSNILLTESDDVAAFIDWEYAYSAPTQFILDPPWWLLLQTMEWWEDGIDSWIETYEGRLETWLAAMEKAEEAASEDVEWQQHPSDSRLPATLSRYMRESWETGRFFLSYAARNSWMFDAMYWRFLDERFFGARAEETVKNDLWKTRVHLLSEEEWDAMEDLVQRKMAEKEEGDQIVHWEEAEAKRLLETFLHD</sequence>
<dbReference type="Proteomes" id="UP000070501">
    <property type="component" value="Unassembled WGS sequence"/>
</dbReference>
<feature type="domain" description="Aminoglycoside phosphotransferase" evidence="1">
    <location>
        <begin position="59"/>
        <end position="136"/>
    </location>
</feature>
<dbReference type="PANTHER" id="PTHR21310:SF37">
    <property type="entry name" value="AMINOGLYCOSIDE PHOSPHOTRANSFERASE DOMAIN-CONTAINING PROTEIN"/>
    <property type="match status" value="1"/>
</dbReference>
<dbReference type="InterPro" id="IPR051678">
    <property type="entry name" value="AGP_Transferase"/>
</dbReference>
<dbReference type="InParanoid" id="A0A136J562"/>
<dbReference type="SUPFAM" id="SSF56112">
    <property type="entry name" value="Protein kinase-like (PK-like)"/>
    <property type="match status" value="1"/>
</dbReference>
<evidence type="ECO:0000313" key="2">
    <source>
        <dbReference type="EMBL" id="KXJ92337.1"/>
    </source>
</evidence>
<name>A0A136J562_9PEZI</name>
<dbReference type="InterPro" id="IPR002575">
    <property type="entry name" value="Aminoglycoside_PTrfase"/>
</dbReference>
<keyword evidence="3" id="KW-1185">Reference proteome</keyword>
<dbReference type="Pfam" id="PF01636">
    <property type="entry name" value="APH"/>
    <property type="match status" value="1"/>
</dbReference>
<dbReference type="PANTHER" id="PTHR21310">
    <property type="entry name" value="AMINOGLYCOSIDE PHOSPHOTRANSFERASE-RELATED-RELATED"/>
    <property type="match status" value="1"/>
</dbReference>
<proteinExistence type="predicted"/>
<dbReference type="AlphaFoldDB" id="A0A136J562"/>
<accession>A0A136J562</accession>
<dbReference type="EMBL" id="KQ964249">
    <property type="protein sequence ID" value="KXJ92337.1"/>
    <property type="molecule type" value="Genomic_DNA"/>
</dbReference>
<reference evidence="3" key="1">
    <citation type="submission" date="2016-02" db="EMBL/GenBank/DDBJ databases">
        <title>Draft genome sequence of Microdochium bolleyi, a fungal endophyte of beachgrass.</title>
        <authorList>
            <consortium name="DOE Joint Genome Institute"/>
            <person name="David A.S."/>
            <person name="May G."/>
            <person name="Haridas S."/>
            <person name="Lim J."/>
            <person name="Wang M."/>
            <person name="Labutti K."/>
            <person name="Lipzen A."/>
            <person name="Barry K."/>
            <person name="Grigoriev I.V."/>
        </authorList>
    </citation>
    <scope>NUCLEOTIDE SEQUENCE [LARGE SCALE GENOMIC DNA]</scope>
    <source>
        <strain evidence="3">J235TASD1</strain>
    </source>
</reference>
<organism evidence="2 3">
    <name type="scientific">Microdochium bolleyi</name>
    <dbReference type="NCBI Taxonomy" id="196109"/>
    <lineage>
        <taxon>Eukaryota</taxon>
        <taxon>Fungi</taxon>
        <taxon>Dikarya</taxon>
        <taxon>Ascomycota</taxon>
        <taxon>Pezizomycotina</taxon>
        <taxon>Sordariomycetes</taxon>
        <taxon>Xylariomycetidae</taxon>
        <taxon>Xylariales</taxon>
        <taxon>Microdochiaceae</taxon>
        <taxon>Microdochium</taxon>
    </lineage>
</organism>
<protein>
    <recommendedName>
        <fullName evidence="1">Aminoglycoside phosphotransferase domain-containing protein</fullName>
    </recommendedName>
</protein>